<feature type="transmembrane region" description="Helical" evidence="1">
    <location>
        <begin position="17"/>
        <end position="36"/>
    </location>
</feature>
<comment type="caution">
    <text evidence="2">The sequence shown here is derived from an EMBL/GenBank/DDBJ whole genome shotgun (WGS) entry which is preliminary data.</text>
</comment>
<reference evidence="2 3" key="1">
    <citation type="submission" date="2017-08" db="EMBL/GenBank/DDBJ databases">
        <title>Halovibrio sewagensis sp. nov., isolated from wastewater of high salinity.</title>
        <authorList>
            <person name="Dong X."/>
            <person name="Zhang G."/>
        </authorList>
    </citation>
    <scope>NUCLEOTIDE SEQUENCE [LARGE SCALE GENOMIC DNA]</scope>
    <source>
        <strain evidence="2 3">YL5-2</strain>
    </source>
</reference>
<keyword evidence="1" id="KW-0472">Membrane</keyword>
<evidence type="ECO:0000313" key="3">
    <source>
        <dbReference type="Proteomes" id="UP000218896"/>
    </source>
</evidence>
<evidence type="ECO:0000313" key="2">
    <source>
        <dbReference type="EMBL" id="PAU81832.1"/>
    </source>
</evidence>
<gene>
    <name evidence="2" type="ORF">CK501_01380</name>
</gene>
<feature type="transmembrane region" description="Helical" evidence="1">
    <location>
        <begin position="87"/>
        <end position="112"/>
    </location>
</feature>
<keyword evidence="3" id="KW-1185">Reference proteome</keyword>
<feature type="transmembrane region" description="Helical" evidence="1">
    <location>
        <begin position="56"/>
        <end position="75"/>
    </location>
</feature>
<sequence length="117" mass="12792">MTQVETSPSLVKWGNRLIIGLGIWILGVIAFFQAFGEFIHGTEVCGAGIGGQTLCFLTLPVTQYVAVALIPVMIGKEWLLGSPARRIRINTAILILLTLFVVSFLMLLRIYAFGEPV</sequence>
<keyword evidence="1" id="KW-0812">Transmembrane</keyword>
<dbReference type="EMBL" id="NSKD01000001">
    <property type="protein sequence ID" value="PAU81832.1"/>
    <property type="molecule type" value="Genomic_DNA"/>
</dbReference>
<dbReference type="Proteomes" id="UP000218896">
    <property type="component" value="Unassembled WGS sequence"/>
</dbReference>
<protein>
    <submittedName>
        <fullName evidence="2">Uncharacterized protein</fullName>
    </submittedName>
</protein>
<accession>A0A2A2FB41</accession>
<dbReference type="AlphaFoldDB" id="A0A2A2FB41"/>
<keyword evidence="1" id="KW-1133">Transmembrane helix</keyword>
<proteinExistence type="predicted"/>
<dbReference type="RefSeq" id="WP_095615932.1">
    <property type="nucleotide sequence ID" value="NZ_NSKD01000001.1"/>
</dbReference>
<organism evidence="2 3">
    <name type="scientific">Halovibrio salipaludis</name>
    <dbReference type="NCBI Taxonomy" id="2032626"/>
    <lineage>
        <taxon>Bacteria</taxon>
        <taxon>Pseudomonadati</taxon>
        <taxon>Pseudomonadota</taxon>
        <taxon>Gammaproteobacteria</taxon>
        <taxon>Oceanospirillales</taxon>
        <taxon>Halomonadaceae</taxon>
        <taxon>Halovibrio</taxon>
    </lineage>
</organism>
<evidence type="ECO:0000256" key="1">
    <source>
        <dbReference type="SAM" id="Phobius"/>
    </source>
</evidence>
<name>A0A2A2FB41_9GAMM</name>